<sequence length="106" mass="12293">MTWPDLLYDGSLLQCEFELHLIPFITAHRYFRIRLTPNSDLWKRHSCWGENVFTYPTNPPKLCPWRTNPDPLLVQTSLLSSSSTLVRDCRSTLLLSFSLPTKNAIV</sequence>
<protein>
    <submittedName>
        <fullName evidence="1">Uncharacterized protein</fullName>
    </submittedName>
</protein>
<evidence type="ECO:0000313" key="1">
    <source>
        <dbReference type="EMBL" id="KAG0591975.1"/>
    </source>
</evidence>
<name>A0A8T0J8Z0_CERPU</name>
<comment type="caution">
    <text evidence="1">The sequence shown here is derived from an EMBL/GenBank/DDBJ whole genome shotgun (WGS) entry which is preliminary data.</text>
</comment>
<organism evidence="1 2">
    <name type="scientific">Ceratodon purpureus</name>
    <name type="common">Fire moss</name>
    <name type="synonym">Dicranum purpureum</name>
    <dbReference type="NCBI Taxonomy" id="3225"/>
    <lineage>
        <taxon>Eukaryota</taxon>
        <taxon>Viridiplantae</taxon>
        <taxon>Streptophyta</taxon>
        <taxon>Embryophyta</taxon>
        <taxon>Bryophyta</taxon>
        <taxon>Bryophytina</taxon>
        <taxon>Bryopsida</taxon>
        <taxon>Dicranidae</taxon>
        <taxon>Pseudoditrichales</taxon>
        <taxon>Ditrichaceae</taxon>
        <taxon>Ceratodon</taxon>
    </lineage>
</organism>
<evidence type="ECO:0000313" key="2">
    <source>
        <dbReference type="Proteomes" id="UP000822688"/>
    </source>
</evidence>
<reference evidence="1" key="1">
    <citation type="submission" date="2020-06" db="EMBL/GenBank/DDBJ databases">
        <title>WGS assembly of Ceratodon purpureus strain R40.</title>
        <authorList>
            <person name="Carey S.B."/>
            <person name="Jenkins J."/>
            <person name="Shu S."/>
            <person name="Lovell J.T."/>
            <person name="Sreedasyam A."/>
            <person name="Maumus F."/>
            <person name="Tiley G.P."/>
            <person name="Fernandez-Pozo N."/>
            <person name="Barry K."/>
            <person name="Chen C."/>
            <person name="Wang M."/>
            <person name="Lipzen A."/>
            <person name="Daum C."/>
            <person name="Saski C.A."/>
            <person name="Payton A.C."/>
            <person name="Mcbreen J.C."/>
            <person name="Conrad R.E."/>
            <person name="Kollar L.M."/>
            <person name="Olsson S."/>
            <person name="Huttunen S."/>
            <person name="Landis J.B."/>
            <person name="Wickett N.J."/>
            <person name="Johnson M.G."/>
            <person name="Rensing S.A."/>
            <person name="Grimwood J."/>
            <person name="Schmutz J."/>
            <person name="Mcdaniel S.F."/>
        </authorList>
    </citation>
    <scope>NUCLEOTIDE SEQUENCE</scope>
    <source>
        <strain evidence="1">R40</strain>
    </source>
</reference>
<gene>
    <name evidence="1" type="ORF">KC19_1G215600</name>
</gene>
<accession>A0A8T0J8Z0</accession>
<proteinExistence type="predicted"/>
<keyword evidence="2" id="KW-1185">Reference proteome</keyword>
<dbReference type="Proteomes" id="UP000822688">
    <property type="component" value="Chromosome 1"/>
</dbReference>
<dbReference type="EMBL" id="CM026421">
    <property type="protein sequence ID" value="KAG0591975.1"/>
    <property type="molecule type" value="Genomic_DNA"/>
</dbReference>
<dbReference type="AlphaFoldDB" id="A0A8T0J8Z0"/>